<dbReference type="RefSeq" id="WP_406698529.1">
    <property type="nucleotide sequence ID" value="NZ_CP155447.1"/>
</dbReference>
<sequence>MDQAILHECLMEAFAGRRTFPETVEKMLATGVERYDVDLTRLEKRHFGLDGSTHLEAIPLADAPAVPLEFTTRTVQEAIRASQQGNIGYPEFLQRVMAAGTASYSVYLNGRKAIYFGRNGNFHVELFPS</sequence>
<dbReference type="EMBL" id="CP155447">
    <property type="protein sequence ID" value="XBH05681.1"/>
    <property type="molecule type" value="Genomic_DNA"/>
</dbReference>
<gene>
    <name evidence="1" type="ORF">V5E97_06570</name>
</gene>
<dbReference type="SUPFAM" id="SSF160419">
    <property type="entry name" value="YdfO-like"/>
    <property type="match status" value="2"/>
</dbReference>
<dbReference type="Gene3D" id="3.30.1810.10">
    <property type="entry name" value="YdfO-like"/>
    <property type="match status" value="1"/>
</dbReference>
<dbReference type="InterPro" id="IPR036696">
    <property type="entry name" value="YdfO-like_sf"/>
</dbReference>
<name>A0AAU7CKJ2_9BACT</name>
<reference evidence="1" key="1">
    <citation type="submission" date="2024-05" db="EMBL/GenBank/DDBJ databases">
        <title>Planctomycetes of the genus Singulisphaera possess chitinolytic capabilities.</title>
        <authorList>
            <person name="Ivanova A."/>
        </authorList>
    </citation>
    <scope>NUCLEOTIDE SEQUENCE</scope>
    <source>
        <strain evidence="1">Ch08T</strain>
    </source>
</reference>
<dbReference type="AlphaFoldDB" id="A0AAU7CKJ2"/>
<protein>
    <submittedName>
        <fullName evidence="1">DUF1398 domain-containing protein</fullName>
    </submittedName>
</protein>
<evidence type="ECO:0000313" key="1">
    <source>
        <dbReference type="EMBL" id="XBH05681.1"/>
    </source>
</evidence>
<organism evidence="1">
    <name type="scientific">Singulisphaera sp. Ch08</name>
    <dbReference type="NCBI Taxonomy" id="3120278"/>
    <lineage>
        <taxon>Bacteria</taxon>
        <taxon>Pseudomonadati</taxon>
        <taxon>Planctomycetota</taxon>
        <taxon>Planctomycetia</taxon>
        <taxon>Isosphaerales</taxon>
        <taxon>Isosphaeraceae</taxon>
        <taxon>Singulisphaera</taxon>
    </lineage>
</organism>
<accession>A0AAU7CKJ2</accession>
<proteinExistence type="predicted"/>